<evidence type="ECO:0000313" key="2">
    <source>
        <dbReference type="Proteomes" id="UP000076584"/>
    </source>
</evidence>
<accession>A0A166RR96</accession>
<protein>
    <submittedName>
        <fullName evidence="1">Uncharacterized protein</fullName>
    </submittedName>
</protein>
<gene>
    <name evidence="1" type="ORF">CI238_00713</name>
</gene>
<proteinExistence type="predicted"/>
<dbReference type="Proteomes" id="UP000076584">
    <property type="component" value="Unassembled WGS sequence"/>
</dbReference>
<keyword evidence="2" id="KW-1185">Reference proteome</keyword>
<sequence length="45" mass="5359">MPYTYCFKLNKVYKIAEESSRYNKLEAKDKEVADIEARVKRDLMA</sequence>
<organism evidence="1 2">
    <name type="scientific">Colletotrichum incanum</name>
    <name type="common">Soybean anthracnose fungus</name>
    <dbReference type="NCBI Taxonomy" id="1573173"/>
    <lineage>
        <taxon>Eukaryota</taxon>
        <taxon>Fungi</taxon>
        <taxon>Dikarya</taxon>
        <taxon>Ascomycota</taxon>
        <taxon>Pezizomycotina</taxon>
        <taxon>Sordariomycetes</taxon>
        <taxon>Hypocreomycetidae</taxon>
        <taxon>Glomerellales</taxon>
        <taxon>Glomerellaceae</taxon>
        <taxon>Colletotrichum</taxon>
        <taxon>Colletotrichum spaethianum species complex</taxon>
    </lineage>
</organism>
<reference evidence="1 2" key="1">
    <citation type="submission" date="2015-06" db="EMBL/GenBank/DDBJ databases">
        <title>Survival trade-offs in plant roots during colonization by closely related pathogenic and mutualistic fungi.</title>
        <authorList>
            <person name="Hacquard S."/>
            <person name="Kracher B."/>
            <person name="Hiruma K."/>
            <person name="Weinman A."/>
            <person name="Muench P."/>
            <person name="Garrido Oter R."/>
            <person name="Ver Loren van Themaat E."/>
            <person name="Dallerey J.-F."/>
            <person name="Damm U."/>
            <person name="Henrissat B."/>
            <person name="Lespinet O."/>
            <person name="Thon M."/>
            <person name="Kemen E."/>
            <person name="McHardy A.C."/>
            <person name="Schulze-Lefert P."/>
            <person name="O'Connell R.J."/>
        </authorList>
    </citation>
    <scope>NUCLEOTIDE SEQUENCE [LARGE SCALE GENOMIC DNA]</scope>
    <source>
        <strain evidence="1 2">MAFF 238704</strain>
    </source>
</reference>
<comment type="caution">
    <text evidence="1">The sequence shown here is derived from an EMBL/GenBank/DDBJ whole genome shotgun (WGS) entry which is preliminary data.</text>
</comment>
<dbReference type="AlphaFoldDB" id="A0A166RR96"/>
<name>A0A166RR96_COLIC</name>
<evidence type="ECO:0000313" key="1">
    <source>
        <dbReference type="EMBL" id="KZL69620.1"/>
    </source>
</evidence>
<dbReference type="EMBL" id="LFIW01002480">
    <property type="protein sequence ID" value="KZL69620.1"/>
    <property type="molecule type" value="Genomic_DNA"/>
</dbReference>